<dbReference type="Proteomes" id="UP000239936">
    <property type="component" value="Unassembled WGS sequence"/>
</dbReference>
<reference evidence="1 2" key="1">
    <citation type="submission" date="2018-01" db="EMBL/GenBank/DDBJ databases">
        <title>The complete genome sequence of Chromatium okenii LaCa, a purple sulfur bacterium with a turbulent life.</title>
        <authorList>
            <person name="Luedin S.M."/>
            <person name="Liechti N."/>
            <person name="Storelli N."/>
            <person name="Danza F."/>
            <person name="Wittwer M."/>
            <person name="Pothier J.F."/>
            <person name="Tonolla M.A."/>
        </authorList>
    </citation>
    <scope>NUCLEOTIDE SEQUENCE [LARGE SCALE GENOMIC DNA]</scope>
    <source>
        <strain evidence="1 2">LaCa</strain>
    </source>
</reference>
<name>A0A2S7XVY4_9GAMM</name>
<dbReference type="AlphaFoldDB" id="A0A2S7XVY4"/>
<protein>
    <submittedName>
        <fullName evidence="1">Uncharacterized protein</fullName>
    </submittedName>
</protein>
<proteinExistence type="predicted"/>
<evidence type="ECO:0000313" key="2">
    <source>
        <dbReference type="Proteomes" id="UP000239936"/>
    </source>
</evidence>
<organism evidence="1 2">
    <name type="scientific">Chromatium okenii</name>
    <dbReference type="NCBI Taxonomy" id="61644"/>
    <lineage>
        <taxon>Bacteria</taxon>
        <taxon>Pseudomonadati</taxon>
        <taxon>Pseudomonadota</taxon>
        <taxon>Gammaproteobacteria</taxon>
        <taxon>Chromatiales</taxon>
        <taxon>Chromatiaceae</taxon>
        <taxon>Chromatium</taxon>
    </lineage>
</organism>
<keyword evidence="2" id="KW-1185">Reference proteome</keyword>
<accession>A0A2S7XVY4</accession>
<evidence type="ECO:0000313" key="1">
    <source>
        <dbReference type="EMBL" id="PQJ97703.1"/>
    </source>
</evidence>
<dbReference type="EMBL" id="PPGH01000001">
    <property type="protein sequence ID" value="PQJ97703.1"/>
    <property type="molecule type" value="Genomic_DNA"/>
</dbReference>
<gene>
    <name evidence="1" type="ORF">CXB77_00025</name>
</gene>
<comment type="caution">
    <text evidence="1">The sequence shown here is derived from an EMBL/GenBank/DDBJ whole genome shotgun (WGS) entry which is preliminary data.</text>
</comment>
<sequence>MGDGNGDVLRVTLSGNDVANLGAGADDGADNVVILNTNSGNVTQTDTDLVTINDFSIASDKLIMASTVNNVVVATSYGTFINDAVNGELAIDASILEISSAKYQYTGEQPDEGTLLSFINDSMGETAADGAVITVVVYNGDGSNGLVNAAILQMQENAADTDADGQQFDSIELVGIVTNVAADSFTAANFA</sequence>